<feature type="region of interest" description="Disordered" evidence="9">
    <location>
        <begin position="280"/>
        <end position="368"/>
    </location>
</feature>
<comment type="similarity">
    <text evidence="2 8">Belongs to the RNA polymerase beta chain family.</text>
</comment>
<dbReference type="Proteomes" id="UP000566819">
    <property type="component" value="Unassembled WGS sequence"/>
</dbReference>
<dbReference type="PANTHER" id="PTHR12949:SF0">
    <property type="entry name" value="DNA-DIRECTED RNA POLYMERASE III SUBUNIT RPC3"/>
    <property type="match status" value="1"/>
</dbReference>
<dbReference type="InterPro" id="IPR055207">
    <property type="entry name" value="POLR3C_WHD"/>
</dbReference>
<evidence type="ECO:0000256" key="7">
    <source>
        <dbReference type="ARBA" id="ARBA00025127"/>
    </source>
</evidence>
<dbReference type="GO" id="GO:0006351">
    <property type="term" value="P:DNA-templated transcription"/>
    <property type="evidence" value="ECO:0007669"/>
    <property type="project" value="InterPro"/>
</dbReference>
<feature type="compositionally biased region" description="Acidic residues" evidence="9">
    <location>
        <begin position="325"/>
        <end position="336"/>
    </location>
</feature>
<gene>
    <name evidence="12" type="ORF">G7Y89_g12428</name>
</gene>
<name>A0A8H4RCK9_9HELO</name>
<evidence type="ECO:0000256" key="4">
    <source>
        <dbReference type="ARBA" id="ARBA00022478"/>
    </source>
</evidence>
<reference evidence="12 13" key="1">
    <citation type="submission" date="2020-03" db="EMBL/GenBank/DDBJ databases">
        <title>Draft Genome Sequence of Cudoniella acicularis.</title>
        <authorList>
            <person name="Buettner E."/>
            <person name="Kellner H."/>
        </authorList>
    </citation>
    <scope>NUCLEOTIDE SEQUENCE [LARGE SCALE GENOMIC DNA]</scope>
    <source>
        <strain evidence="12 13">DSM 108380</strain>
    </source>
</reference>
<evidence type="ECO:0000256" key="8">
    <source>
        <dbReference type="RuleBase" id="RU367076"/>
    </source>
</evidence>
<evidence type="ECO:0000256" key="2">
    <source>
        <dbReference type="ARBA" id="ARBA00006835"/>
    </source>
</evidence>
<dbReference type="Gene3D" id="1.10.10.10">
    <property type="entry name" value="Winged helix-like DNA-binding domain superfamily/Winged helix DNA-binding domain"/>
    <property type="match status" value="1"/>
</dbReference>
<keyword evidence="13" id="KW-1185">Reference proteome</keyword>
<dbReference type="GO" id="GO:0003697">
    <property type="term" value="F:single-stranded DNA binding"/>
    <property type="evidence" value="ECO:0007669"/>
    <property type="project" value="UniProtKB-UniRule"/>
</dbReference>
<dbReference type="InterPro" id="IPR008806">
    <property type="entry name" value="RNA_pol_III_Rpc82_C"/>
</dbReference>
<dbReference type="InterPro" id="IPR036388">
    <property type="entry name" value="WH-like_DNA-bd_sf"/>
</dbReference>
<sequence>MDAVENRYGGLARDLVHNLLLLGHTKVSDLAEAYESNQKEAAYGKSNGHPTINGVNGHAKVHATTVGQLHNVLYRLLEAGVVEPVVENMLRSPSDIYNKLEKEILKESYGGSTKGTKQKEEVAGRIRDGLQALRSEGRDWKSKANKRPLNGEHTNGINGSTKRRRLSHGGGVVNGDHVYEDDGTRLDPDLVIRINHEKCTVVLRNLQLVELANTRIGKTTSQIYAQLLRHIEEKIPRCQLDPKVDDPDDISEGPSVSTMEIAAALSKSINVGTGIGKTLEKDKDKEKVQVKKGVKRNADEMEAGEAAHTNGEQKDANGNGAENDHDSEEDSDDPFADEPATKAVKRPTVTFQDKLPKSGGAEERENRMTQVKNHLQLLAEDEYKFIRKCGIRGVGEWTVDFARLVGFMREAELDQLLFENFGQSGRRLARMMRKLGKLDEKQLPNLALMKQKDVRTKLAEMQMAGVVDIQEVPKDSSRSNNARTIFLWYFDPDRVSAILLDKIYKAMSRLLQRLDVERRQAHGILELTERSDVRDQSPEEYLTGAQLNDLHDIERREQTLIGQVARLDELVGIFRDY</sequence>
<keyword evidence="5 8" id="KW-0804">Transcription</keyword>
<keyword evidence="4 8" id="KW-0240">DNA-directed RNA polymerase</keyword>
<accession>A0A8H4RCK9</accession>
<dbReference type="Pfam" id="PF22536">
    <property type="entry name" value="WHD_POLR3C"/>
    <property type="match status" value="1"/>
</dbReference>
<dbReference type="PANTHER" id="PTHR12949">
    <property type="entry name" value="RNA POLYMERASE III DNA DIRECTED -RELATED"/>
    <property type="match status" value="1"/>
</dbReference>
<protein>
    <recommendedName>
        <fullName evidence="8">DNA-directed RNA polymerase III subunit RPC3</fullName>
        <shortName evidence="8">RNA polymerase III subunit C3</shortName>
    </recommendedName>
</protein>
<dbReference type="InterPro" id="IPR039748">
    <property type="entry name" value="RPC3"/>
</dbReference>
<dbReference type="EMBL" id="JAAMPI010001307">
    <property type="protein sequence ID" value="KAF4625732.1"/>
    <property type="molecule type" value="Genomic_DNA"/>
</dbReference>
<evidence type="ECO:0000259" key="11">
    <source>
        <dbReference type="Pfam" id="PF22536"/>
    </source>
</evidence>
<evidence type="ECO:0000256" key="1">
    <source>
        <dbReference type="ARBA" id="ARBA00004123"/>
    </source>
</evidence>
<feature type="domain" description="DNA-directed RNA polymerase III subunit RPC3 winged-helix" evidence="11">
    <location>
        <begin position="414"/>
        <end position="489"/>
    </location>
</feature>
<dbReference type="Pfam" id="PF05645">
    <property type="entry name" value="RNA_pol_Rpc82"/>
    <property type="match status" value="1"/>
</dbReference>
<evidence type="ECO:0000313" key="13">
    <source>
        <dbReference type="Proteomes" id="UP000566819"/>
    </source>
</evidence>
<feature type="domain" description="RNA polymerase III Rpc82 C -terminal" evidence="10">
    <location>
        <begin position="72"/>
        <end position="405"/>
    </location>
</feature>
<feature type="compositionally biased region" description="Basic and acidic residues" evidence="9">
    <location>
        <begin position="280"/>
        <end position="289"/>
    </location>
</feature>
<proteinExistence type="inferred from homology"/>
<evidence type="ECO:0000256" key="6">
    <source>
        <dbReference type="ARBA" id="ARBA00023242"/>
    </source>
</evidence>
<organism evidence="12 13">
    <name type="scientific">Cudoniella acicularis</name>
    <dbReference type="NCBI Taxonomy" id="354080"/>
    <lineage>
        <taxon>Eukaryota</taxon>
        <taxon>Fungi</taxon>
        <taxon>Dikarya</taxon>
        <taxon>Ascomycota</taxon>
        <taxon>Pezizomycotina</taxon>
        <taxon>Leotiomycetes</taxon>
        <taxon>Helotiales</taxon>
        <taxon>Tricladiaceae</taxon>
        <taxon>Cudoniella</taxon>
    </lineage>
</organism>
<comment type="subcellular location">
    <subcellularLocation>
        <location evidence="1 8">Nucleus</location>
    </subcellularLocation>
</comment>
<dbReference type="GO" id="GO:0005666">
    <property type="term" value="C:RNA polymerase III complex"/>
    <property type="evidence" value="ECO:0007669"/>
    <property type="project" value="UniProtKB-UniRule"/>
</dbReference>
<evidence type="ECO:0000256" key="5">
    <source>
        <dbReference type="ARBA" id="ARBA00023163"/>
    </source>
</evidence>
<evidence type="ECO:0000313" key="12">
    <source>
        <dbReference type="EMBL" id="KAF4625732.1"/>
    </source>
</evidence>
<comment type="subunit">
    <text evidence="3 8">Component of the RNA polymerase III (Pol III) complex consisting of 17 subunits.</text>
</comment>
<evidence type="ECO:0000256" key="3">
    <source>
        <dbReference type="ARBA" id="ARBA00011206"/>
    </source>
</evidence>
<feature type="region of interest" description="Disordered" evidence="9">
    <location>
        <begin position="134"/>
        <end position="175"/>
    </location>
</feature>
<comment type="function">
    <text evidence="7 8">DNA-dependent RNA polymerase catalyzes the transcription of DNA into RNA using the four ribonucleoside triphosphates as substrates. Specific core component of RNA polymerase III which synthesizes small RNAs, such as 5S rRNA and tRNAs.</text>
</comment>
<dbReference type="AlphaFoldDB" id="A0A8H4RCK9"/>
<dbReference type="OrthoDB" id="272392at2759"/>
<evidence type="ECO:0000256" key="9">
    <source>
        <dbReference type="SAM" id="MobiDB-lite"/>
    </source>
</evidence>
<keyword evidence="6 8" id="KW-0539">Nucleus</keyword>
<evidence type="ECO:0000259" key="10">
    <source>
        <dbReference type="Pfam" id="PF05645"/>
    </source>
</evidence>
<feature type="compositionally biased region" description="Basic and acidic residues" evidence="9">
    <location>
        <begin position="354"/>
        <end position="367"/>
    </location>
</feature>
<comment type="caution">
    <text evidence="12">The sequence shown here is derived from an EMBL/GenBank/DDBJ whole genome shotgun (WGS) entry which is preliminary data.</text>
</comment>